<protein>
    <submittedName>
        <fullName evidence="1">Uncharacterized protein</fullName>
    </submittedName>
</protein>
<organism evidence="1 2">
    <name type="scientific">Gossypium trilobum</name>
    <dbReference type="NCBI Taxonomy" id="34281"/>
    <lineage>
        <taxon>Eukaryota</taxon>
        <taxon>Viridiplantae</taxon>
        <taxon>Streptophyta</taxon>
        <taxon>Embryophyta</taxon>
        <taxon>Tracheophyta</taxon>
        <taxon>Spermatophyta</taxon>
        <taxon>Magnoliopsida</taxon>
        <taxon>eudicotyledons</taxon>
        <taxon>Gunneridae</taxon>
        <taxon>Pentapetalae</taxon>
        <taxon>rosids</taxon>
        <taxon>malvids</taxon>
        <taxon>Malvales</taxon>
        <taxon>Malvaceae</taxon>
        <taxon>Malvoideae</taxon>
        <taxon>Gossypium</taxon>
    </lineage>
</organism>
<comment type="caution">
    <text evidence="1">The sequence shown here is derived from an EMBL/GenBank/DDBJ whole genome shotgun (WGS) entry which is preliminary data.</text>
</comment>
<keyword evidence="2" id="KW-1185">Reference proteome</keyword>
<evidence type="ECO:0000313" key="1">
    <source>
        <dbReference type="EMBL" id="MBA0757844.1"/>
    </source>
</evidence>
<feature type="non-terminal residue" evidence="1">
    <location>
        <position position="52"/>
    </location>
</feature>
<dbReference type="Proteomes" id="UP000593568">
    <property type="component" value="Unassembled WGS sequence"/>
</dbReference>
<name>A0A7J9DB65_9ROSI</name>
<sequence length="52" mass="5974">MGETVIQVREVTDHLQTLAVQVDMMSLKYESESDQGRKLAWLLKKVKALSIR</sequence>
<reference evidence="1 2" key="1">
    <citation type="journal article" date="2019" name="Genome Biol. Evol.">
        <title>Insights into the evolution of the New World diploid cottons (Gossypium, subgenus Houzingenia) based on genome sequencing.</title>
        <authorList>
            <person name="Grover C.E."/>
            <person name="Arick M.A. 2nd"/>
            <person name="Thrash A."/>
            <person name="Conover J.L."/>
            <person name="Sanders W.S."/>
            <person name="Peterson D.G."/>
            <person name="Frelichowski J.E."/>
            <person name="Scheffler J.A."/>
            <person name="Scheffler B.E."/>
            <person name="Wendel J.F."/>
        </authorList>
    </citation>
    <scope>NUCLEOTIDE SEQUENCE [LARGE SCALE GENOMIC DNA]</scope>
    <source>
        <strain evidence="1">8</strain>
        <tissue evidence="1">Leaf</tissue>
    </source>
</reference>
<dbReference type="AlphaFoldDB" id="A0A7J9DB65"/>
<proteinExistence type="predicted"/>
<evidence type="ECO:0000313" key="2">
    <source>
        <dbReference type="Proteomes" id="UP000593568"/>
    </source>
</evidence>
<dbReference type="EMBL" id="JABEZW010000001">
    <property type="protein sequence ID" value="MBA0757844.1"/>
    <property type="molecule type" value="Genomic_DNA"/>
</dbReference>
<gene>
    <name evidence="1" type="ORF">Gotri_020904</name>
</gene>
<accession>A0A7J9DB65</accession>